<dbReference type="CDD" id="cd13220">
    <property type="entry name" value="PH-GRAM_GRAMDC"/>
    <property type="match status" value="1"/>
</dbReference>
<evidence type="ECO:0000256" key="5">
    <source>
        <dbReference type="SAM" id="MobiDB-lite"/>
    </source>
</evidence>
<dbReference type="PANTHER" id="PTHR23319">
    <property type="entry name" value="GRAM DOMAIN CONTAINING 1B, ISOFORM E"/>
    <property type="match status" value="1"/>
</dbReference>
<feature type="region of interest" description="Disordered" evidence="5">
    <location>
        <begin position="521"/>
        <end position="564"/>
    </location>
</feature>
<evidence type="ECO:0000259" key="7">
    <source>
        <dbReference type="PROSITE" id="PS51778"/>
    </source>
</evidence>
<dbReference type="GO" id="GO:0032366">
    <property type="term" value="P:intracellular sterol transport"/>
    <property type="evidence" value="ECO:0000318"/>
    <property type="project" value="GO_Central"/>
</dbReference>
<evidence type="ECO:0000256" key="4">
    <source>
        <dbReference type="ARBA" id="ARBA00023136"/>
    </source>
</evidence>
<feature type="compositionally biased region" description="Polar residues" evidence="5">
    <location>
        <begin position="254"/>
        <end position="263"/>
    </location>
</feature>
<keyword evidence="3 6" id="KW-1133">Transmembrane helix</keyword>
<dbReference type="Xenbase" id="XB-GENE-5944296">
    <property type="gene designation" value="gramd1c"/>
</dbReference>
<dbReference type="SMART" id="SM00568">
    <property type="entry name" value="GRAM"/>
    <property type="match status" value="1"/>
</dbReference>
<dbReference type="GeneTree" id="ENSGT00940000158013"/>
<dbReference type="InterPro" id="IPR004182">
    <property type="entry name" value="GRAM"/>
</dbReference>
<feature type="region of interest" description="Disordered" evidence="5">
    <location>
        <begin position="278"/>
        <end position="339"/>
    </location>
</feature>
<feature type="region of interest" description="Disordered" evidence="5">
    <location>
        <begin position="1"/>
        <end position="64"/>
    </location>
</feature>
<dbReference type="Pfam" id="PF16016">
    <property type="entry name" value="VASt"/>
    <property type="match status" value="1"/>
</dbReference>
<dbReference type="GO" id="GO:0005789">
    <property type="term" value="C:endoplasmic reticulum membrane"/>
    <property type="evidence" value="ECO:0000318"/>
    <property type="project" value="GO_Central"/>
</dbReference>
<dbReference type="Pfam" id="PF02893">
    <property type="entry name" value="GRAM"/>
    <property type="match status" value="1"/>
</dbReference>
<dbReference type="OrthoDB" id="2162691at2759"/>
<evidence type="ECO:0000313" key="11">
    <source>
        <dbReference type="Xenbase" id="XB-GENE-5944296"/>
    </source>
</evidence>
<keyword evidence="2 6" id="KW-0812">Transmembrane</keyword>
<feature type="domain" description="VASt" evidence="7">
    <location>
        <begin position="344"/>
        <end position="515"/>
    </location>
</feature>
<dbReference type="OMA" id="HISANKM"/>
<dbReference type="GO" id="GO:0140268">
    <property type="term" value="C:endoplasmic reticulum-plasma membrane contact site"/>
    <property type="evidence" value="ECO:0000318"/>
    <property type="project" value="GO_Central"/>
</dbReference>
<dbReference type="GO" id="GO:0005886">
    <property type="term" value="C:plasma membrane"/>
    <property type="evidence" value="ECO:0000318"/>
    <property type="project" value="GO_Central"/>
</dbReference>
<reference evidence="8" key="1">
    <citation type="journal article" date="2010" name="Science">
        <title>The genome of the Western clawed frog Xenopus tropicalis.</title>
        <authorList>
            <person name="Hellsten U."/>
            <person name="Harland R.M."/>
            <person name="Gilchrist M.J."/>
            <person name="Hendrix D."/>
            <person name="Jurka J."/>
            <person name="Kapitonov V."/>
            <person name="Ovcharenko I."/>
            <person name="Putnam N.H."/>
            <person name="Shu S."/>
            <person name="Taher L."/>
            <person name="Blitz I.L."/>
            <person name="Blumberg B."/>
            <person name="Dichmann D.S."/>
            <person name="Dubchak I."/>
            <person name="Amaya E."/>
            <person name="Detter J.C."/>
            <person name="Fletcher R."/>
            <person name="Gerhard D.S."/>
            <person name="Goodstein D."/>
            <person name="Graves T."/>
            <person name="Grigoriev I.V."/>
            <person name="Grimwood J."/>
            <person name="Kawashima T."/>
            <person name="Lindquist E."/>
            <person name="Lucas S.M."/>
            <person name="Mead P.E."/>
            <person name="Mitros T."/>
            <person name="Ogino H."/>
            <person name="Ohta Y."/>
            <person name="Poliakov A.V."/>
            <person name="Pollet N."/>
            <person name="Robert J."/>
            <person name="Salamov A."/>
            <person name="Sater A.K."/>
            <person name="Schmutz J."/>
            <person name="Terry A."/>
            <person name="Vize P.D."/>
            <person name="Warren W.C."/>
            <person name="Wells D."/>
            <person name="Wills A."/>
            <person name="Wilson R.K."/>
            <person name="Zimmerman L.B."/>
            <person name="Zorn A.M."/>
            <person name="Grainger R."/>
            <person name="Grammer T."/>
            <person name="Khokha M.K."/>
            <person name="Richardson P.M."/>
            <person name="Rokhsar D.S."/>
        </authorList>
    </citation>
    <scope>NUCLEOTIDE SEQUENCE [LARGE SCALE GENOMIC DNA]</scope>
    <source>
        <strain evidence="8">Nigerian</strain>
    </source>
</reference>
<evidence type="ECO:0000256" key="3">
    <source>
        <dbReference type="ARBA" id="ARBA00022989"/>
    </source>
</evidence>
<evidence type="ECO:0000313" key="8">
    <source>
        <dbReference type="Ensembl" id="ENSXETP00000111473"/>
    </source>
</evidence>
<dbReference type="Proteomes" id="UP000008143">
    <property type="component" value="Chromosome 2"/>
</dbReference>
<feature type="compositionally biased region" description="Basic and acidic residues" evidence="5">
    <location>
        <begin position="278"/>
        <end position="287"/>
    </location>
</feature>
<dbReference type="CTD" id="54762"/>
<keyword evidence="4 6" id="KW-0472">Membrane</keyword>
<evidence type="ECO:0000313" key="10">
    <source>
        <dbReference type="RefSeq" id="XP_031751644.1"/>
    </source>
</evidence>
<keyword evidence="9" id="KW-1185">Reference proteome</keyword>
<dbReference type="GO" id="GO:0015485">
    <property type="term" value="F:cholesterol binding"/>
    <property type="evidence" value="ECO:0000318"/>
    <property type="project" value="GO_Central"/>
</dbReference>
<dbReference type="AlphaFoldDB" id="A0A803JTX0"/>
<evidence type="ECO:0000256" key="2">
    <source>
        <dbReference type="ARBA" id="ARBA00022692"/>
    </source>
</evidence>
<feature type="compositionally biased region" description="Basic and acidic residues" evidence="5">
    <location>
        <begin position="536"/>
        <end position="559"/>
    </location>
</feature>
<name>A0A803JTX0_XENTR</name>
<proteinExistence type="predicted"/>
<dbReference type="PANTHER" id="PTHR23319:SF1">
    <property type="entry name" value="PROTEIN ASTER-C"/>
    <property type="match status" value="1"/>
</dbReference>
<organism evidence="8">
    <name type="scientific">Xenopus tropicalis</name>
    <name type="common">Western clawed frog</name>
    <name type="synonym">Silurana tropicalis</name>
    <dbReference type="NCBI Taxonomy" id="8364"/>
    <lineage>
        <taxon>Eukaryota</taxon>
        <taxon>Metazoa</taxon>
        <taxon>Chordata</taxon>
        <taxon>Craniata</taxon>
        <taxon>Vertebrata</taxon>
        <taxon>Euteleostomi</taxon>
        <taxon>Amphibia</taxon>
        <taxon>Batrachia</taxon>
        <taxon>Anura</taxon>
        <taxon>Pipoidea</taxon>
        <taxon>Pipidae</taxon>
        <taxon>Xenopodinae</taxon>
        <taxon>Xenopus</taxon>
        <taxon>Silurana</taxon>
    </lineage>
</organism>
<dbReference type="InterPro" id="IPR051482">
    <property type="entry name" value="Cholesterol_transport"/>
</dbReference>
<dbReference type="InterPro" id="IPR031968">
    <property type="entry name" value="VASt"/>
</dbReference>
<dbReference type="FunFam" id="2.30.29.30:FF:000008">
    <property type="entry name" value="GRAM domain containing 1B"/>
    <property type="match status" value="1"/>
</dbReference>
<comment type="subcellular location">
    <subcellularLocation>
        <location evidence="1">Membrane</location>
        <topology evidence="1">Single-pass membrane protein</topology>
    </subcellularLocation>
</comment>
<reference evidence="10" key="3">
    <citation type="submission" date="2025-04" db="UniProtKB">
        <authorList>
            <consortium name="RefSeq"/>
        </authorList>
    </citation>
    <scope>IDENTIFICATION</scope>
    <source>
        <strain evidence="10">Nigerian</strain>
        <tissue evidence="10">Liver and blood</tissue>
    </source>
</reference>
<feature type="compositionally biased region" description="Polar residues" evidence="5">
    <location>
        <begin position="316"/>
        <end position="329"/>
    </location>
</feature>
<protein>
    <submittedName>
        <fullName evidence="8">GRAM domain-containing 1C</fullName>
    </submittedName>
    <submittedName>
        <fullName evidence="10">Protein Aster-C isoform X1</fullName>
    </submittedName>
</protein>
<dbReference type="PROSITE" id="PS51778">
    <property type="entry name" value="VAST"/>
    <property type="match status" value="1"/>
</dbReference>
<evidence type="ECO:0000313" key="9">
    <source>
        <dbReference type="Proteomes" id="UP000008143"/>
    </source>
</evidence>
<dbReference type="Bgee" id="ENSXETG00000020843">
    <property type="expression patterns" value="Expressed in 2-cell stage embryo and 11 other cell types or tissues"/>
</dbReference>
<dbReference type="Gene3D" id="2.30.29.30">
    <property type="entry name" value="Pleckstrin-homology domain (PH domain)/Phosphotyrosine-binding domain (PTB)"/>
    <property type="match status" value="1"/>
</dbReference>
<dbReference type="GO" id="GO:0120020">
    <property type="term" value="F:cholesterol transfer activity"/>
    <property type="evidence" value="ECO:0000318"/>
    <property type="project" value="GO_Central"/>
</dbReference>
<feature type="compositionally biased region" description="Basic and acidic residues" evidence="5">
    <location>
        <begin position="239"/>
        <end position="250"/>
    </location>
</feature>
<feature type="compositionally biased region" description="Acidic residues" evidence="5">
    <location>
        <begin position="34"/>
        <end position="52"/>
    </location>
</feature>
<dbReference type="InterPro" id="IPR011993">
    <property type="entry name" value="PH-like_dom_sf"/>
</dbReference>
<accession>A0A803JTX0</accession>
<feature type="transmembrane region" description="Helical" evidence="6">
    <location>
        <begin position="573"/>
        <end position="593"/>
    </location>
</feature>
<reference evidence="8" key="2">
    <citation type="submission" date="2021-03" db="UniProtKB">
        <authorList>
            <consortium name="Ensembl"/>
        </authorList>
    </citation>
    <scope>IDENTIFICATION</scope>
</reference>
<sequence length="678" mass="76937">MEDTGPAVGVGEMERDELYTELYTEGTAQRDGEADSEERDPPEAMNDGEESAIPEPEKAPNNWASDWSFWGSSSTYKQRSEEFRKIFKELPESEKLIVDYACALQKEILLQGRIYLSESCLCFHSNIFRWETTICLQLRDITSMTKEKTARLIPNAIQVSTENEKLFFTSFATRDRSFLNIFRMWQNVLLDKTLTKKEFWQLVQQSYGTDLGLNNEEMEHMSVPVEDNGQTRLLGRAVSEDCGEKPEKMPRGASVSQGTETDSPLLSPMQLILRQSHVEESQGEKAGGKSPQLGADRKPSLRATIGTPALALDLNGNENQNLDRSSFSDTGDEEDTKYPEEGIDGRLYINRVYQISAERMFQLLFTQSHFFVNFLGSRKVFDLECTPWQSDGNGKQTRTLTYTITINNPLVGKFTTATEKQVLYKGNQGGLSYSVEAEVLTHDVPYHDYFYTVNKYSIVRTAQDKCRLRVCTDVRYKKQPWGLVKTFIERNSWSGLEDYFKQMESDLMIEENASGSVLAEAGKSMRRRRRNPNRSLGEHLPKHGAQHDPTHMGLDLRKDHTGRKSAGGRNTTIILVMSIFLVLLVLLNVTLFLKLSKIEHAAQSFHHFHHKQERYASLHPGGIGGADQPHKEKVFGPGLRGLLQDSISTIEQLKNSLLLLQKSFDLLNRTREEDPAGS</sequence>
<dbReference type="AGR" id="Xenbase:XB-GENE-5944296"/>
<dbReference type="RefSeq" id="XP_031751644.1">
    <property type="nucleotide sequence ID" value="XM_031895784.1"/>
</dbReference>
<evidence type="ECO:0000256" key="1">
    <source>
        <dbReference type="ARBA" id="ARBA00004167"/>
    </source>
</evidence>
<feature type="region of interest" description="Disordered" evidence="5">
    <location>
        <begin position="239"/>
        <end position="263"/>
    </location>
</feature>
<gene>
    <name evidence="8 10 11" type="primary">gramd1c</name>
</gene>
<dbReference type="GeneID" id="100491022"/>
<dbReference type="Ensembl" id="ENSXETT00000105996">
    <property type="protein sequence ID" value="ENSXETP00000111473"/>
    <property type="gene ID" value="ENSXETG00000020843"/>
</dbReference>
<evidence type="ECO:0000256" key="6">
    <source>
        <dbReference type="SAM" id="Phobius"/>
    </source>
</evidence>